<accession>A0ABR4PQB6</accession>
<feature type="transmembrane region" description="Helical" evidence="2">
    <location>
        <begin position="47"/>
        <end position="68"/>
    </location>
</feature>
<evidence type="ECO:0000313" key="3">
    <source>
        <dbReference type="EMBL" id="KAL3425537.1"/>
    </source>
</evidence>
<feature type="region of interest" description="Disordered" evidence="1">
    <location>
        <begin position="125"/>
        <end position="146"/>
    </location>
</feature>
<evidence type="ECO:0000256" key="2">
    <source>
        <dbReference type="SAM" id="Phobius"/>
    </source>
</evidence>
<proteinExistence type="predicted"/>
<reference evidence="3 4" key="1">
    <citation type="submission" date="2024-06" db="EMBL/GenBank/DDBJ databases">
        <title>Complete genome of Phlyctema vagabunda strain 19-DSS-EL-015.</title>
        <authorList>
            <person name="Fiorenzani C."/>
        </authorList>
    </citation>
    <scope>NUCLEOTIDE SEQUENCE [LARGE SCALE GENOMIC DNA]</scope>
    <source>
        <strain evidence="3 4">19-DSS-EL-015</strain>
    </source>
</reference>
<feature type="transmembrane region" description="Helical" evidence="2">
    <location>
        <begin position="80"/>
        <end position="102"/>
    </location>
</feature>
<dbReference type="EMBL" id="JBFCZG010000002">
    <property type="protein sequence ID" value="KAL3425537.1"/>
    <property type="molecule type" value="Genomic_DNA"/>
</dbReference>
<keyword evidence="2" id="KW-0472">Membrane</keyword>
<keyword evidence="4" id="KW-1185">Reference proteome</keyword>
<keyword evidence="2" id="KW-0812">Transmembrane</keyword>
<organism evidence="3 4">
    <name type="scientific">Phlyctema vagabunda</name>
    <dbReference type="NCBI Taxonomy" id="108571"/>
    <lineage>
        <taxon>Eukaryota</taxon>
        <taxon>Fungi</taxon>
        <taxon>Dikarya</taxon>
        <taxon>Ascomycota</taxon>
        <taxon>Pezizomycotina</taxon>
        <taxon>Leotiomycetes</taxon>
        <taxon>Helotiales</taxon>
        <taxon>Dermateaceae</taxon>
        <taxon>Phlyctema</taxon>
    </lineage>
</organism>
<evidence type="ECO:0000313" key="4">
    <source>
        <dbReference type="Proteomes" id="UP001629113"/>
    </source>
</evidence>
<feature type="compositionally biased region" description="Basic and acidic residues" evidence="1">
    <location>
        <begin position="130"/>
        <end position="139"/>
    </location>
</feature>
<gene>
    <name evidence="3" type="ORF">PVAG01_02328</name>
</gene>
<name>A0ABR4PQB6_9HELO</name>
<evidence type="ECO:0000256" key="1">
    <source>
        <dbReference type="SAM" id="MobiDB-lite"/>
    </source>
</evidence>
<keyword evidence="2" id="KW-1133">Transmembrane helix</keyword>
<sequence>MTILTIWDVPEAAKWYAFNTYYALIGMNGVVYNFANESLRHNDAERGVVIVFMNLAAQATKAWSGNLLFQTVEAPQFRKGYASCAVFAAVMIAWTWVVKFFAARQEHQRAVRKANTSDTVLEFDQSTEGNAKETREKVVVRSTDSV</sequence>
<protein>
    <submittedName>
        <fullName evidence="3">Uncharacterized protein</fullName>
    </submittedName>
</protein>
<comment type="caution">
    <text evidence="3">The sequence shown here is derived from an EMBL/GenBank/DDBJ whole genome shotgun (WGS) entry which is preliminary data.</text>
</comment>
<dbReference type="Proteomes" id="UP001629113">
    <property type="component" value="Unassembled WGS sequence"/>
</dbReference>
<feature type="transmembrane region" description="Helical" evidence="2">
    <location>
        <begin position="15"/>
        <end position="35"/>
    </location>
</feature>